<dbReference type="EMBL" id="CM047737">
    <property type="protein sequence ID" value="KAJ0047923.1"/>
    <property type="molecule type" value="Genomic_DNA"/>
</dbReference>
<reference evidence="2" key="1">
    <citation type="journal article" date="2023" name="G3 (Bethesda)">
        <title>Genome assembly and association tests identify interacting loci associated with vigor, precocity, and sex in interspecific pistachio rootstocks.</title>
        <authorList>
            <person name="Palmer W."/>
            <person name="Jacygrad E."/>
            <person name="Sagayaradj S."/>
            <person name="Cavanaugh K."/>
            <person name="Han R."/>
            <person name="Bertier L."/>
            <person name="Beede B."/>
            <person name="Kafkas S."/>
            <person name="Golino D."/>
            <person name="Preece J."/>
            <person name="Michelmore R."/>
        </authorList>
    </citation>
    <scope>NUCLEOTIDE SEQUENCE [LARGE SCALE GENOMIC DNA]</scope>
</reference>
<name>A0ACC0Z9S6_9ROSI</name>
<accession>A0ACC0Z9S6</accession>
<organism evidence="1 2">
    <name type="scientific">Pistacia integerrima</name>
    <dbReference type="NCBI Taxonomy" id="434235"/>
    <lineage>
        <taxon>Eukaryota</taxon>
        <taxon>Viridiplantae</taxon>
        <taxon>Streptophyta</taxon>
        <taxon>Embryophyta</taxon>
        <taxon>Tracheophyta</taxon>
        <taxon>Spermatophyta</taxon>
        <taxon>Magnoliopsida</taxon>
        <taxon>eudicotyledons</taxon>
        <taxon>Gunneridae</taxon>
        <taxon>Pentapetalae</taxon>
        <taxon>rosids</taxon>
        <taxon>malvids</taxon>
        <taxon>Sapindales</taxon>
        <taxon>Anacardiaceae</taxon>
        <taxon>Pistacia</taxon>
    </lineage>
</organism>
<dbReference type="Proteomes" id="UP001163603">
    <property type="component" value="Chromosome 2"/>
</dbReference>
<comment type="caution">
    <text evidence="1">The sequence shown here is derived from an EMBL/GenBank/DDBJ whole genome shotgun (WGS) entry which is preliminary data.</text>
</comment>
<evidence type="ECO:0000313" key="1">
    <source>
        <dbReference type="EMBL" id="KAJ0047923.1"/>
    </source>
</evidence>
<protein>
    <submittedName>
        <fullName evidence="1">Uncharacterized protein</fullName>
    </submittedName>
</protein>
<evidence type="ECO:0000313" key="2">
    <source>
        <dbReference type="Proteomes" id="UP001163603"/>
    </source>
</evidence>
<keyword evidence="2" id="KW-1185">Reference proteome</keyword>
<sequence>MAESILFDIATEVLKQIGSLVGREVSLLWNLESDLESLAGTLSTIQAVLLDAEKKQAHNHQLRDWLGKLKDVLLDAEDVLEEFEFQAPGREVVRQKRSTSRKVRQFFSSSNPVVLRSQISHKIKQIRERLDRIAELCGEEFLQLIVDNSRSVRSVVLPIADKYGDAPILRSFISEDISKFKYLRLLLLYGILFEELPNSIGTLRHLRYLDLAQNSSLKKIPESICELQKLQMLRLQSCYQLKKLPNNIRKMISLRYLQITTQEEVLPENEIGWMQGLKSLRALHIENTSVSSLPNTIKYLTKLEMLVISLSHKLNLKMELQAEDLDLRLSLKKFIVYNLDSLVDLPQLLFQASAGTLKYIEIGTCKNLKALPEWFENLTSLEKLDIADCPRLSPLPEGIKRLTSLKELKIRGCPDLESCRNDESKIAHIQLNLSEPLTETAGPDEVIGDLKRKLELFQTKVSQAVSVLKPQLSSESQSSAVAAIQELEALAKMDISTPLKEDTQVAQSQPPEQQQPPQPPPL</sequence>
<proteinExistence type="predicted"/>
<gene>
    <name evidence="1" type="ORF">Pint_17024</name>
</gene>